<sequence length="1196" mass="140784">MIKENLYDKYLNLFIIDKGNCDFLYKDNIIVRNTKNMMRTKSINYQNLKDELKNINDLETFDCNTNCFASLYLSDLDKSMCENKQNSENKISKGDYKNIYSNEKIYLDSNENKQFSKIKDNNFENSTYNSKSSCEDGFCSKNTCSIIENFKNSTLNKKIKNIEMKKSYKNNKNIDNYSISDTERIKENTSNDNGENNNCEDIEDMIYFTKKNMKCSCLRDYSEENKMLQNNSFYSCDCYKSSKGILSDLNNFNFSFFNDKKNIHCNSIKNSNENSINLRSNNNKKDNIKKYVEVIKNSKKNYLKKKKKNYSNIQKGILNIKNMIYNDHSEINKDKCSHTNRSNSDNSSCDESEEIIDKINLNVYDSNNNNFDSKINEEWNRNKYNIKDILDKNVLSNFIETINNYSINNKDNFKGNAHEKLNNKKNYEVNNCKNEFYIEKEEKELNNYAKIKSYYKHDCNSNSKTNKNIKVNKMNLNGSKGGNKMHSNDNIKEHANNKFILNDDVTLSDEYNICNLISKNTYNENNKFSIINDFINAYMEKNCHDFYNNINDEIDKTKIEKVGAIEKNKNMGIIKEKLNKSIFFDNKNDNESTSKLNDSENGSLKNLNNDNNKIMIEIEKCKCHVLNNSNHQNKNDLSLNNYTSANCSEHKNLNNNLNKTDYLKDIPHIRDISKNLIENYEILNFYLNSLNKPNTTINDQLLNLYCYSYLRHYILNNIKLSNSYYTENTIPNNENNNEINKNKNESIFNNKKYFHNFNKEKKCCANSYFEKTHNDNFYNNNNNNNNNNTISNNINDNKKNILHDLYNTYFLLNNNSNNSSNFLNNSNKTKSSDTTEYFNKMNCNNISFNTNMTNNINEENTNSSSNINNIDSNLDNNEVKQILHKYFNYLKLKNYIIPSNIEYDSCITQNKNKNCGYNESSDFLNLSYNFINEHKNVNNNISYNNFCKFHKKELDKINDFFLNKSCQGTCNFDVRSLYENYVLNLNYRNIHSNKFFYFFKNIIERLNREELQQLMLCQCCYVFKKIENKITPLDIILDTQILFYDCLNYFKNEGWINKNVSEENKNIDNIKDKNLDEYSKNGKFKETNYYSDNLNCFGNSSISNSHTIGNSNILNKKNSNDDAFCSASNNQNINFYNLENHEISRTSTTATISYKSNGISKEQKNNQEFNQNNKKNNDIEINCIYDNKANYNKDKF</sequence>
<dbReference type="EMBL" id="LN835307">
    <property type="protein sequence ID" value="CRH01319.1"/>
    <property type="molecule type" value="Genomic_DNA"/>
</dbReference>
<reference evidence="1 2" key="1">
    <citation type="submission" date="2015-04" db="EMBL/GenBank/DDBJ databases">
        <authorList>
            <consortium name="Pathogen Informatics"/>
        </authorList>
    </citation>
    <scope>NUCLEOTIDE SEQUENCE [LARGE SCALE GENOMIC DNA]</scope>
    <source>
        <strain evidence="1 2">SGS1</strain>
    </source>
</reference>
<dbReference type="KEGG" id="prel:PRELSG_1220300"/>
<dbReference type="RefSeq" id="XP_028534319.1">
    <property type="nucleotide sequence ID" value="XM_028677984.1"/>
</dbReference>
<evidence type="ECO:0000313" key="2">
    <source>
        <dbReference type="Proteomes" id="UP000220158"/>
    </source>
</evidence>
<dbReference type="OrthoDB" id="387374at2759"/>
<dbReference type="Proteomes" id="UP000220158">
    <property type="component" value="Chromosome 12"/>
</dbReference>
<gene>
    <name evidence="1" type="ORF">PRELSG_1220300</name>
</gene>
<dbReference type="VEuPathDB" id="PlasmoDB:PRELSG_1220300"/>
<name>A0A1J1H947_PLARL</name>
<dbReference type="OMA" id="DTQILFY"/>
<dbReference type="AlphaFoldDB" id="A0A1J1H947"/>
<evidence type="ECO:0000313" key="1">
    <source>
        <dbReference type="EMBL" id="CRH01319.1"/>
    </source>
</evidence>
<proteinExistence type="predicted"/>
<dbReference type="GeneID" id="39737447"/>
<organism evidence="1 2">
    <name type="scientific">Plasmodium relictum</name>
    <dbReference type="NCBI Taxonomy" id="85471"/>
    <lineage>
        <taxon>Eukaryota</taxon>
        <taxon>Sar</taxon>
        <taxon>Alveolata</taxon>
        <taxon>Apicomplexa</taxon>
        <taxon>Aconoidasida</taxon>
        <taxon>Haemosporida</taxon>
        <taxon>Plasmodiidae</taxon>
        <taxon>Plasmodium</taxon>
        <taxon>Plasmodium (Haemamoeba)</taxon>
    </lineage>
</organism>
<protein>
    <submittedName>
        <fullName evidence="1">Uncharacterized protein</fullName>
    </submittedName>
</protein>
<accession>A0A1J1H947</accession>
<keyword evidence="2" id="KW-1185">Reference proteome</keyword>